<keyword evidence="1" id="KW-0547">Nucleotide-binding</keyword>
<evidence type="ECO:0000256" key="4">
    <source>
        <dbReference type="SAM" id="MobiDB-lite"/>
    </source>
</evidence>
<name>A0A8H5MDJ6_9AGAR</name>
<dbReference type="Gene3D" id="2.60.200.20">
    <property type="match status" value="1"/>
</dbReference>
<proteinExistence type="predicted"/>
<dbReference type="SUPFAM" id="SSF50729">
    <property type="entry name" value="PH domain-like"/>
    <property type="match status" value="1"/>
</dbReference>
<dbReference type="InterPro" id="IPR022164">
    <property type="entry name" value="Kinesin-like"/>
</dbReference>
<dbReference type="InterPro" id="IPR000253">
    <property type="entry name" value="FHA_dom"/>
</dbReference>
<dbReference type="Pfam" id="PF00169">
    <property type="entry name" value="PH"/>
    <property type="match status" value="1"/>
</dbReference>
<feature type="region of interest" description="Disordered" evidence="4">
    <location>
        <begin position="659"/>
        <end position="684"/>
    </location>
</feature>
<evidence type="ECO:0000256" key="1">
    <source>
        <dbReference type="ARBA" id="ARBA00022741"/>
    </source>
</evidence>
<feature type="domain" description="PH" evidence="5">
    <location>
        <begin position="1031"/>
        <end position="1130"/>
    </location>
</feature>
<dbReference type="Gene3D" id="2.30.29.30">
    <property type="entry name" value="Pleckstrin-homology domain (PH domain)/Phosphotyrosine-binding domain (PTB)"/>
    <property type="match status" value="1"/>
</dbReference>
<dbReference type="SUPFAM" id="SSF49879">
    <property type="entry name" value="SMAD/FHA domain"/>
    <property type="match status" value="1"/>
</dbReference>
<dbReference type="PANTHER" id="PTHR47117">
    <property type="entry name" value="STAR-RELATED LIPID TRANSFER PROTEIN 9"/>
    <property type="match status" value="1"/>
</dbReference>
<keyword evidence="2" id="KW-0067">ATP-binding</keyword>
<evidence type="ECO:0008006" key="9">
    <source>
        <dbReference type="Google" id="ProtNLM"/>
    </source>
</evidence>
<protein>
    <recommendedName>
        <fullName evidence="9">Kinesin-like protein</fullName>
    </recommendedName>
</protein>
<dbReference type="InterPro" id="IPR001849">
    <property type="entry name" value="PH_domain"/>
</dbReference>
<evidence type="ECO:0000259" key="6">
    <source>
        <dbReference type="PROSITE" id="PS50006"/>
    </source>
</evidence>
<feature type="compositionally biased region" description="Low complexity" evidence="4">
    <location>
        <begin position="667"/>
        <end position="683"/>
    </location>
</feature>
<dbReference type="Proteomes" id="UP000518752">
    <property type="component" value="Unassembled WGS sequence"/>
</dbReference>
<dbReference type="SMART" id="SM00240">
    <property type="entry name" value="FHA"/>
    <property type="match status" value="1"/>
</dbReference>
<dbReference type="Pfam" id="PF12473">
    <property type="entry name" value="DUF3694"/>
    <property type="match status" value="1"/>
</dbReference>
<evidence type="ECO:0000256" key="3">
    <source>
        <dbReference type="ARBA" id="ARBA00023175"/>
    </source>
</evidence>
<evidence type="ECO:0000313" key="8">
    <source>
        <dbReference type="Proteomes" id="UP000518752"/>
    </source>
</evidence>
<dbReference type="InterPro" id="IPR049780">
    <property type="entry name" value="PH_KIFIA_KIFIB"/>
</dbReference>
<dbReference type="OrthoDB" id="3176171at2759"/>
<dbReference type="PROSITE" id="PS50006">
    <property type="entry name" value="FHA_DOMAIN"/>
    <property type="match status" value="1"/>
</dbReference>
<evidence type="ECO:0000313" key="7">
    <source>
        <dbReference type="EMBL" id="KAF5390500.1"/>
    </source>
</evidence>
<feature type="region of interest" description="Disordered" evidence="4">
    <location>
        <begin position="223"/>
        <end position="258"/>
    </location>
</feature>
<dbReference type="PROSITE" id="PS50003">
    <property type="entry name" value="PH_DOMAIN"/>
    <property type="match status" value="1"/>
</dbReference>
<dbReference type="CDD" id="cd01233">
    <property type="entry name" value="PH_KIFIA_KIFIB"/>
    <property type="match status" value="1"/>
</dbReference>
<dbReference type="AlphaFoldDB" id="A0A8H5MDJ6"/>
<feature type="region of interest" description="Disordered" evidence="4">
    <location>
        <begin position="185"/>
        <end position="210"/>
    </location>
</feature>
<dbReference type="InterPro" id="IPR011993">
    <property type="entry name" value="PH-like_dom_sf"/>
</dbReference>
<evidence type="ECO:0000256" key="2">
    <source>
        <dbReference type="ARBA" id="ARBA00022840"/>
    </source>
</evidence>
<dbReference type="InterPro" id="IPR008984">
    <property type="entry name" value="SMAD_FHA_dom_sf"/>
</dbReference>
<dbReference type="Pfam" id="PF12423">
    <property type="entry name" value="KIF1B"/>
    <property type="match status" value="1"/>
</dbReference>
<dbReference type="EMBL" id="JAACJN010000015">
    <property type="protein sequence ID" value="KAF5390500.1"/>
    <property type="molecule type" value="Genomic_DNA"/>
</dbReference>
<sequence>MSECLIYQLKPGKTVVGRLDSDKPAAILLSGDNILEEHCYFENTDGKVVIHCLPDSMTFLNGKRMAAGQSHKLRTGFRIILGDNHVFRFNNPEEIRKQRDRATAKSHLHLSLSAGDLVDAAAPESSPATRPDSPASSIDADDVDWTFAQREAAFARLGLDPTLDSLPDDDLNKLFEKVTKAKTFRENHLRSRSERPERPESSLSQAMTDDVWSETGRWVVPSEAATDDTSLEAPTTTSHFSPELGSGSGDGSGNGNLKDVQSQLETRLQVINSSEGSKEAEDLKIEKEHMEHQLRLVRTQMKRLIDARSRGEETELDQLGFVEPVIYSARQLRLIRKVLDRWRAHRSFSMAEVVLSNAVSIKEANVISKELGKQVIYNFTISSGGTLAAPSSAVDTIAGLDQFGDVSDPVLRSATQPSVAVKVLDKRHDAIYVWSLDRMQQQLQRMRNLTTYIDRPSYTQHFSSDEPFYDSPPPEYSFIGNALISLAPLSRRLSSTSTVPIFCRYTAEAIGSCRVDIKLVNVVLSPPKHANAANGHGHTISGSSASQIPGVVPPGSKLSFFLTVDTVKGLSHHDFSAVHLQVRLSSFVGPSLAAEEVFPSTAVDLESSSMSELRFRRSFSIVASSKTLVNLRQGYAPIEFFATVTPTYLERMERWDEMREQKHHVPPRSSGSNSPSSSSDNRSILPHMRRSETDFVVEQTHDVVAWVQLCELGPDGQYAPVPVLSQGALDPGSFSLHQGLQRRIVISLSSNSGQQFPWTEFTKVRIGNVRMLDTKGRVHESASKSLVTLPLLKEQRSEFKPDGTGSLFGQALWDSSVHDSLLLNQVTPANQRVLLQLTWAAAVDTCADPVQFSLDLAITMGTRDARPPSKLFNFFGGTKILTKSSSLFRVRLSPPLTRSAKDLWRLDTAEKYVRGEESLGVWKPRGISVVEDYSRLISMEQRAADVQAVRVILTTVPARTVQPDAIGWRAEELVRKSLTLWQRRFGHHGNIILSQEPSEEEPFSSKTFMGSDSLDGLKLASETKIIPRSDSATKKGHLLILTDAGQGIWEKRWFVLKRPHLHMYTRSNELEEIGIVTLTGVNVESDPLKESLLGKPFSFTLFTASNSHAFAAPSFKEKQSWVAKLDPTRLPS</sequence>
<feature type="domain" description="FHA" evidence="6">
    <location>
        <begin position="14"/>
        <end position="65"/>
    </location>
</feature>
<dbReference type="InterPro" id="IPR022140">
    <property type="entry name" value="Kinesin-like_KIF1-typ"/>
</dbReference>
<comment type="caution">
    <text evidence="7">The sequence shown here is derived from an EMBL/GenBank/DDBJ whole genome shotgun (WGS) entry which is preliminary data.</text>
</comment>
<dbReference type="SMART" id="SM00233">
    <property type="entry name" value="PH"/>
    <property type="match status" value="1"/>
</dbReference>
<organism evidence="7 8">
    <name type="scientific">Collybiopsis confluens</name>
    <dbReference type="NCBI Taxonomy" id="2823264"/>
    <lineage>
        <taxon>Eukaryota</taxon>
        <taxon>Fungi</taxon>
        <taxon>Dikarya</taxon>
        <taxon>Basidiomycota</taxon>
        <taxon>Agaricomycotina</taxon>
        <taxon>Agaricomycetes</taxon>
        <taxon>Agaricomycetidae</taxon>
        <taxon>Agaricales</taxon>
        <taxon>Marasmiineae</taxon>
        <taxon>Omphalotaceae</taxon>
        <taxon>Collybiopsis</taxon>
    </lineage>
</organism>
<feature type="compositionally biased region" description="Basic and acidic residues" evidence="4">
    <location>
        <begin position="185"/>
        <end position="200"/>
    </location>
</feature>
<feature type="region of interest" description="Disordered" evidence="4">
    <location>
        <begin position="120"/>
        <end position="141"/>
    </location>
</feature>
<gene>
    <name evidence="7" type="ORF">D9757_005222</name>
</gene>
<evidence type="ECO:0000259" key="5">
    <source>
        <dbReference type="PROSITE" id="PS50003"/>
    </source>
</evidence>
<keyword evidence="8" id="KW-1185">Reference proteome</keyword>
<accession>A0A8H5MDJ6</accession>
<reference evidence="7 8" key="1">
    <citation type="journal article" date="2020" name="ISME J.">
        <title>Uncovering the hidden diversity of litter-decomposition mechanisms in mushroom-forming fungi.</title>
        <authorList>
            <person name="Floudas D."/>
            <person name="Bentzer J."/>
            <person name="Ahren D."/>
            <person name="Johansson T."/>
            <person name="Persson P."/>
            <person name="Tunlid A."/>
        </authorList>
    </citation>
    <scope>NUCLEOTIDE SEQUENCE [LARGE SCALE GENOMIC DNA]</scope>
    <source>
        <strain evidence="7 8">CBS 406.79</strain>
    </source>
</reference>
<dbReference type="Pfam" id="PF00498">
    <property type="entry name" value="FHA"/>
    <property type="match status" value="1"/>
</dbReference>
<dbReference type="GO" id="GO:0005524">
    <property type="term" value="F:ATP binding"/>
    <property type="evidence" value="ECO:0007669"/>
    <property type="project" value="UniProtKB-KW"/>
</dbReference>
<keyword evidence="3" id="KW-0505">Motor protein</keyword>